<dbReference type="RefSeq" id="WP_173284664.1">
    <property type="nucleotide sequence ID" value="NZ_CP054020.1"/>
</dbReference>
<sequence>MAKIIGIDLGTTNSCVSVMEGKEVKVIPNAEGARTTPSIVAYTDDEILVGDPAKRQAVTNPENTLFAIKRLIGRRADDAVVAKDKDMVPYAIVAADNGDAWVQVKDKKLSPQEVSARTLMKMKKTAEDYLGEEVKEAVITVPAYFNDAQRQATKDAGKIAGLDVKRIINEPTAAALAYGMDKVTNDSKIAVYDLGGGTFDISIIEVADLDGEKQVEVLSTNGDTFLGGEDFDNVIVDYIAEEFKKDQNVDLKLDKLALQRVREAAEKAKIELSSREQTDINLPYVTADATGPKHLNMKITRAKFESLIEDLVKRSIEPCRIALKDAGLSASEIDDVILVGGSTRVPMVQAAVKEFFGKEPRKDVNPDEAVAMGAAIQGGVLSGDVNDVLLLDVTPLSLGIETMGGVMTKLIEKNTTIPTRKSQVFSTAEDNQSAVTIHVLQGEREMASGNKSLGQFNLDEIPAAPRGMPQIEVTFDIDANGILNVSAKDKNTGKEQHITIQASSGLSEDEIEAMVKDAEAHAEEDAKLKELVEARNQADAMVHATNKMIKDAGDSVTAEEKAPVEEAIKAVEEAIKGDDKAAIDESVQKLMEASQGIAQKAQAQQQAGGEQAQQQGSDKADDDDIVDAEFEEVNDDKK</sequence>
<dbReference type="PROSITE" id="PS00297">
    <property type="entry name" value="HSP70_1"/>
    <property type="match status" value="1"/>
</dbReference>
<dbReference type="GO" id="GO:0140662">
    <property type="term" value="F:ATP-dependent protein folding chaperone"/>
    <property type="evidence" value="ECO:0007669"/>
    <property type="project" value="InterPro"/>
</dbReference>
<dbReference type="PROSITE" id="PS01036">
    <property type="entry name" value="HSP70_3"/>
    <property type="match status" value="1"/>
</dbReference>
<dbReference type="PROSITE" id="PS00329">
    <property type="entry name" value="HSP70_2"/>
    <property type="match status" value="1"/>
</dbReference>
<dbReference type="Proteomes" id="UP000504724">
    <property type="component" value="Chromosome"/>
</dbReference>
<dbReference type="FunFam" id="3.90.640.10:FF:000003">
    <property type="entry name" value="Molecular chaperone DnaK"/>
    <property type="match status" value="1"/>
</dbReference>
<comment type="similarity">
    <text evidence="1 8 9">Belongs to the heat shock protein 70 family.</text>
</comment>
<dbReference type="InterPro" id="IPR029048">
    <property type="entry name" value="HSP70_C_sf"/>
</dbReference>
<dbReference type="Gene3D" id="2.60.34.10">
    <property type="entry name" value="Substrate Binding Domain Of DNAk, Chain A, domain 1"/>
    <property type="match status" value="1"/>
</dbReference>
<dbReference type="HAMAP" id="MF_00332">
    <property type="entry name" value="DnaK"/>
    <property type="match status" value="1"/>
</dbReference>
<dbReference type="NCBIfam" id="NF001413">
    <property type="entry name" value="PRK00290.1"/>
    <property type="match status" value="1"/>
</dbReference>
<dbReference type="NCBIfam" id="TIGR02350">
    <property type="entry name" value="prok_dnaK"/>
    <property type="match status" value="1"/>
</dbReference>
<dbReference type="CDD" id="cd10234">
    <property type="entry name" value="ASKHA_NBD_HSP70_DnaK-like"/>
    <property type="match status" value="1"/>
</dbReference>
<evidence type="ECO:0000256" key="10">
    <source>
        <dbReference type="SAM" id="MobiDB-lite"/>
    </source>
</evidence>
<evidence type="ECO:0000256" key="8">
    <source>
        <dbReference type="HAMAP-Rule" id="MF_00332"/>
    </source>
</evidence>
<protein>
    <recommendedName>
        <fullName evidence="2 8">Chaperone protein DnaK</fullName>
    </recommendedName>
    <alternativeName>
        <fullName evidence="8">HSP70</fullName>
    </alternativeName>
    <alternativeName>
        <fullName evidence="8">Heat shock 70 kDa protein</fullName>
    </alternativeName>
    <alternativeName>
        <fullName evidence="8">Heat shock protein 70</fullName>
    </alternativeName>
</protein>
<organism evidence="11 12">
    <name type="scientific">Thiomicrorhabdus xiamenensis</name>
    <dbReference type="NCBI Taxonomy" id="2739063"/>
    <lineage>
        <taxon>Bacteria</taxon>
        <taxon>Pseudomonadati</taxon>
        <taxon>Pseudomonadota</taxon>
        <taxon>Gammaproteobacteria</taxon>
        <taxon>Thiotrichales</taxon>
        <taxon>Piscirickettsiaceae</taxon>
        <taxon>Thiomicrorhabdus</taxon>
    </lineage>
</organism>
<keyword evidence="5 8" id="KW-0067">ATP-binding</keyword>
<dbReference type="InterPro" id="IPR029047">
    <property type="entry name" value="HSP70_peptide-bd_sf"/>
</dbReference>
<dbReference type="InterPro" id="IPR043129">
    <property type="entry name" value="ATPase_NBD"/>
</dbReference>
<evidence type="ECO:0000313" key="12">
    <source>
        <dbReference type="Proteomes" id="UP000504724"/>
    </source>
</evidence>
<gene>
    <name evidence="8 11" type="primary">dnaK</name>
    <name evidence="11" type="ORF">HQN79_05030</name>
</gene>
<evidence type="ECO:0000256" key="7">
    <source>
        <dbReference type="ARBA" id="ARBA00023186"/>
    </source>
</evidence>
<dbReference type="SUPFAM" id="SSF100934">
    <property type="entry name" value="Heat shock protein 70kD (HSP70), C-terminal subdomain"/>
    <property type="match status" value="1"/>
</dbReference>
<evidence type="ECO:0000256" key="6">
    <source>
        <dbReference type="ARBA" id="ARBA00023016"/>
    </source>
</evidence>
<dbReference type="PANTHER" id="PTHR19375">
    <property type="entry name" value="HEAT SHOCK PROTEIN 70KDA"/>
    <property type="match status" value="1"/>
</dbReference>
<dbReference type="Gene3D" id="1.20.1270.10">
    <property type="match status" value="1"/>
</dbReference>
<dbReference type="SUPFAM" id="SSF100920">
    <property type="entry name" value="Heat shock protein 70kD (HSP70), peptide-binding domain"/>
    <property type="match status" value="1"/>
</dbReference>
<feature type="compositionally biased region" description="Low complexity" evidence="10">
    <location>
        <begin position="595"/>
        <end position="616"/>
    </location>
</feature>
<keyword evidence="3 8" id="KW-0597">Phosphoprotein</keyword>
<keyword evidence="12" id="KW-1185">Reference proteome</keyword>
<dbReference type="InterPro" id="IPR013126">
    <property type="entry name" value="Hsp_70_fam"/>
</dbReference>
<keyword evidence="6 8" id="KW-0346">Stress response</keyword>
<dbReference type="PRINTS" id="PR00301">
    <property type="entry name" value="HEATSHOCK70"/>
</dbReference>
<evidence type="ECO:0000256" key="9">
    <source>
        <dbReference type="RuleBase" id="RU003322"/>
    </source>
</evidence>
<evidence type="ECO:0000256" key="2">
    <source>
        <dbReference type="ARBA" id="ARBA00014415"/>
    </source>
</evidence>
<name>A0A7D4NQN2_9GAMM</name>
<dbReference type="Gene3D" id="3.90.640.10">
    <property type="entry name" value="Actin, Chain A, domain 4"/>
    <property type="match status" value="1"/>
</dbReference>
<dbReference type="GO" id="GO:0005524">
    <property type="term" value="F:ATP binding"/>
    <property type="evidence" value="ECO:0007669"/>
    <property type="project" value="UniProtKB-UniRule"/>
</dbReference>
<proteinExistence type="evidence at transcript level"/>
<dbReference type="EMBL" id="CP054020">
    <property type="protein sequence ID" value="QKI88977.1"/>
    <property type="molecule type" value="Genomic_DNA"/>
</dbReference>
<comment type="induction">
    <text evidence="8">By stress conditions e.g. heat shock.</text>
</comment>
<keyword evidence="7 8" id="KW-0143">Chaperone</keyword>
<comment type="function">
    <text evidence="8">Acts as a chaperone.</text>
</comment>
<dbReference type="Pfam" id="PF00012">
    <property type="entry name" value="HSP70"/>
    <property type="match status" value="1"/>
</dbReference>
<reference evidence="11 12" key="1">
    <citation type="submission" date="2020-05" db="EMBL/GenBank/DDBJ databases">
        <title>Thiomicrorhabdus sediminis sp.nov. and Thiomicrorhabdus xiamenensis sp.nov., novel sulfur-oxidizing bacteria isolated from coastal sediment.</title>
        <authorList>
            <person name="Liu X."/>
        </authorList>
    </citation>
    <scope>NUCLEOTIDE SEQUENCE [LARGE SCALE GENOMIC DNA]</scope>
    <source>
        <strain evidence="11 12">G2</strain>
    </source>
</reference>
<evidence type="ECO:0000256" key="3">
    <source>
        <dbReference type="ARBA" id="ARBA00022553"/>
    </source>
</evidence>
<evidence type="ECO:0000256" key="5">
    <source>
        <dbReference type="ARBA" id="ARBA00022840"/>
    </source>
</evidence>
<dbReference type="InterPro" id="IPR018181">
    <property type="entry name" value="Heat_shock_70_CS"/>
</dbReference>
<dbReference type="KEGG" id="txa:HQN79_05030"/>
<dbReference type="GO" id="GO:0051082">
    <property type="term" value="F:unfolded protein binding"/>
    <property type="evidence" value="ECO:0007669"/>
    <property type="project" value="InterPro"/>
</dbReference>
<accession>A0A7D4NQN2</accession>
<dbReference type="Gene3D" id="3.30.420.40">
    <property type="match status" value="2"/>
</dbReference>
<feature type="modified residue" description="Phosphothreonine; by autocatalysis" evidence="8">
    <location>
        <position position="198"/>
    </location>
</feature>
<dbReference type="InterPro" id="IPR012725">
    <property type="entry name" value="Chaperone_DnaK"/>
</dbReference>
<evidence type="ECO:0000256" key="1">
    <source>
        <dbReference type="ARBA" id="ARBA00007381"/>
    </source>
</evidence>
<keyword evidence="4 8" id="KW-0547">Nucleotide-binding</keyword>
<feature type="region of interest" description="Disordered" evidence="10">
    <location>
        <begin position="595"/>
        <end position="625"/>
    </location>
</feature>
<dbReference type="FunFam" id="1.20.1270.10:FF:000001">
    <property type="entry name" value="Molecular chaperone DnaK"/>
    <property type="match status" value="1"/>
</dbReference>
<dbReference type="SUPFAM" id="SSF53067">
    <property type="entry name" value="Actin-like ATPase domain"/>
    <property type="match status" value="2"/>
</dbReference>
<evidence type="ECO:0000256" key="4">
    <source>
        <dbReference type="ARBA" id="ARBA00022741"/>
    </source>
</evidence>
<dbReference type="FunFam" id="3.30.420.40:FF:000004">
    <property type="entry name" value="Molecular chaperone DnaK"/>
    <property type="match status" value="1"/>
</dbReference>
<dbReference type="AlphaFoldDB" id="A0A7D4NQN2"/>
<evidence type="ECO:0000313" key="11">
    <source>
        <dbReference type="EMBL" id="QKI88977.1"/>
    </source>
</evidence>
<dbReference type="FunFam" id="2.60.34.10:FF:000014">
    <property type="entry name" value="Chaperone protein DnaK HSP70"/>
    <property type="match status" value="1"/>
</dbReference>
<dbReference type="NCBIfam" id="NF003520">
    <property type="entry name" value="PRK05183.1"/>
    <property type="match status" value="1"/>
</dbReference>